<sequence>MTTHFALGALAPPIALALAAVAAGTLDKTAKRATSRAIQGAVLSFAISASLACAVALLGPVRSPLLGVGGVGLSVYVDGLSAALLALVSFVGLIVVRYSRNYLDGDPGQVRFTRWLALTLAAVETVAVAGNVLLLIVAWAATSVAISQLLLFYGERPGARRAARKKFVASRLGDLCLLFAAVLLHARFGTLEIPDMLASARAASAGSPAPTLAALLIVLAATLKSAQLPLHGWILDVMETPTPVSALLHAGVVNAGGFLVLRLADVLLLASPALQILAIMGAATALFGSLAMLTQCSVKVQLAYSTIAQMGFMLLQCGLGAFSSALLHLLAHSLYKAHAFLSSGSVMDLARASWKPREGRVAGAGRLALVVLVIGAAALGAGVSSGYEPLSAPAPVAFGSILIMGLAQLLANALDGTPSLRVLVGAGAKAALVAGAYFTAQAATARLMTGSLPLHAASAGVLGAGAAALIVAAFAAVTLFQMQLMRSVDAPFWVAAHVHLRNGLYLNTIANRLVLAWWPRRTPATPSHSS</sequence>
<evidence type="ECO:0000259" key="10">
    <source>
        <dbReference type="Pfam" id="PF00662"/>
    </source>
</evidence>
<keyword evidence="12" id="KW-1185">Reference proteome</keyword>
<feature type="transmembrane region" description="Helical" evidence="7">
    <location>
        <begin position="6"/>
        <end position="26"/>
    </location>
</feature>
<comment type="subunit">
    <text evidence="7">Forms a complex with DabA.</text>
</comment>
<feature type="transmembrane region" description="Helical" evidence="7">
    <location>
        <begin position="136"/>
        <end position="154"/>
    </location>
</feature>
<gene>
    <name evidence="7" type="primary">dabB</name>
    <name evidence="11" type="ORF">SLNSH_20110</name>
</gene>
<evidence type="ECO:0000256" key="1">
    <source>
        <dbReference type="ARBA" id="ARBA00004127"/>
    </source>
</evidence>
<dbReference type="GO" id="GO:0042773">
    <property type="term" value="P:ATP synthesis coupled electron transport"/>
    <property type="evidence" value="ECO:0007669"/>
    <property type="project" value="InterPro"/>
</dbReference>
<dbReference type="GO" id="GO:0003954">
    <property type="term" value="F:NADH dehydrogenase activity"/>
    <property type="evidence" value="ECO:0007669"/>
    <property type="project" value="TreeGrafter"/>
</dbReference>
<feature type="transmembrane region" description="Helical" evidence="7">
    <location>
        <begin position="112"/>
        <end position="130"/>
    </location>
</feature>
<evidence type="ECO:0000313" key="12">
    <source>
        <dbReference type="Proteomes" id="UP000239772"/>
    </source>
</evidence>
<feature type="transmembrane region" description="Helical" evidence="7">
    <location>
        <begin position="422"/>
        <end position="440"/>
    </location>
</feature>
<dbReference type="PANTHER" id="PTHR42829:SF1">
    <property type="entry name" value="INORGANIC CARBON TRANSPORTER SUBUNIT DABB-RELATED"/>
    <property type="match status" value="1"/>
</dbReference>
<evidence type="ECO:0000256" key="7">
    <source>
        <dbReference type="HAMAP-Rule" id="MF_00862"/>
    </source>
</evidence>
<feature type="domain" description="NADH-Ubiquinone oxidoreductase (complex I) chain 5 N-terminal" evidence="10">
    <location>
        <begin position="72"/>
        <end position="112"/>
    </location>
</feature>
<dbReference type="PRINTS" id="PR01434">
    <property type="entry name" value="NADHDHGNASE5"/>
</dbReference>
<dbReference type="PANTHER" id="PTHR42829">
    <property type="entry name" value="NADH-UBIQUINONE OXIDOREDUCTASE CHAIN 5"/>
    <property type="match status" value="1"/>
</dbReference>
<dbReference type="HAMAP" id="MF_00862">
    <property type="entry name" value="DabB"/>
    <property type="match status" value="1"/>
</dbReference>
<dbReference type="InterPro" id="IPR001516">
    <property type="entry name" value="Proton_antipo_N"/>
</dbReference>
<keyword evidence="4 7" id="KW-0812">Transmembrane</keyword>
<comment type="subcellular location">
    <subcellularLocation>
        <location evidence="7">Cell membrane</location>
        <topology evidence="7">Multi-pass membrane protein</topology>
    </subcellularLocation>
    <subcellularLocation>
        <location evidence="1">Endomembrane system</location>
        <topology evidence="1">Multi-pass membrane protein</topology>
    </subcellularLocation>
    <subcellularLocation>
        <location evidence="8">Membrane</location>
        <topology evidence="8">Multi-pass membrane protein</topology>
    </subcellularLocation>
</comment>
<dbReference type="GO" id="GO:0015990">
    <property type="term" value="P:electron transport coupled proton transport"/>
    <property type="evidence" value="ECO:0007669"/>
    <property type="project" value="TreeGrafter"/>
</dbReference>
<comment type="caution">
    <text evidence="11">The sequence shown here is derived from an EMBL/GenBank/DDBJ whole genome shotgun (WGS) entry which is preliminary data.</text>
</comment>
<feature type="transmembrane region" description="Helical" evidence="7">
    <location>
        <begin position="366"/>
        <end position="384"/>
    </location>
</feature>
<dbReference type="RefSeq" id="WP_106339295.1">
    <property type="nucleotide sequence ID" value="NZ_PVZS01000029.1"/>
</dbReference>
<proteinExistence type="inferred from homology"/>
<evidence type="ECO:0000256" key="2">
    <source>
        <dbReference type="ARBA" id="ARBA00022448"/>
    </source>
</evidence>
<keyword evidence="5 7" id="KW-1133">Transmembrane helix</keyword>
<name>A0A2T1HNM6_9HYPH</name>
<dbReference type="GO" id="GO:0005886">
    <property type="term" value="C:plasma membrane"/>
    <property type="evidence" value="ECO:0007669"/>
    <property type="project" value="UniProtKB-SubCell"/>
</dbReference>
<dbReference type="GO" id="GO:0008137">
    <property type="term" value="F:NADH dehydrogenase (ubiquinone) activity"/>
    <property type="evidence" value="ECO:0007669"/>
    <property type="project" value="InterPro"/>
</dbReference>
<dbReference type="InterPro" id="IPR003945">
    <property type="entry name" value="NU5C-like"/>
</dbReference>
<feature type="transmembrane region" description="Helical" evidence="7">
    <location>
        <begin position="276"/>
        <end position="298"/>
    </location>
</feature>
<dbReference type="Pfam" id="PF00361">
    <property type="entry name" value="Proton_antipo_M"/>
    <property type="match status" value="1"/>
</dbReference>
<feature type="transmembrane region" description="Helical" evidence="7">
    <location>
        <begin position="390"/>
        <end position="410"/>
    </location>
</feature>
<organism evidence="11 12">
    <name type="scientific">Alsobacter soli</name>
    <dbReference type="NCBI Taxonomy" id="2109933"/>
    <lineage>
        <taxon>Bacteria</taxon>
        <taxon>Pseudomonadati</taxon>
        <taxon>Pseudomonadota</taxon>
        <taxon>Alphaproteobacteria</taxon>
        <taxon>Hyphomicrobiales</taxon>
        <taxon>Alsobacteraceae</taxon>
        <taxon>Alsobacter</taxon>
    </lineage>
</organism>
<dbReference type="GO" id="GO:0012505">
    <property type="term" value="C:endomembrane system"/>
    <property type="evidence" value="ECO:0007669"/>
    <property type="project" value="UniProtKB-SubCell"/>
</dbReference>
<accession>A0A2T1HNM6</accession>
<comment type="function">
    <text evidence="7">Part of an energy-coupled inorganic carbon pump.</text>
</comment>
<dbReference type="AlphaFoldDB" id="A0A2T1HNM6"/>
<dbReference type="Pfam" id="PF00662">
    <property type="entry name" value="Proton_antipo_N"/>
    <property type="match status" value="1"/>
</dbReference>
<keyword evidence="2 7" id="KW-0813">Transport</keyword>
<dbReference type="InterPro" id="IPR001750">
    <property type="entry name" value="ND/Mrp_TM"/>
</dbReference>
<evidence type="ECO:0000256" key="3">
    <source>
        <dbReference type="ARBA" id="ARBA00022475"/>
    </source>
</evidence>
<feature type="transmembrane region" description="Helical" evidence="7">
    <location>
        <begin position="244"/>
        <end position="264"/>
    </location>
</feature>
<keyword evidence="6 7" id="KW-0472">Membrane</keyword>
<feature type="transmembrane region" description="Helical" evidence="7">
    <location>
        <begin position="79"/>
        <end position="100"/>
    </location>
</feature>
<feature type="transmembrane region" description="Helical" evidence="7">
    <location>
        <begin position="310"/>
        <end position="331"/>
    </location>
</feature>
<evidence type="ECO:0000256" key="4">
    <source>
        <dbReference type="ARBA" id="ARBA00022692"/>
    </source>
</evidence>
<keyword evidence="3 7" id="KW-1003">Cell membrane</keyword>
<evidence type="ECO:0000259" key="9">
    <source>
        <dbReference type="Pfam" id="PF00361"/>
    </source>
</evidence>
<evidence type="ECO:0000256" key="6">
    <source>
        <dbReference type="ARBA" id="ARBA00023136"/>
    </source>
</evidence>
<dbReference type="Proteomes" id="UP000239772">
    <property type="component" value="Unassembled WGS sequence"/>
</dbReference>
<evidence type="ECO:0000256" key="5">
    <source>
        <dbReference type="ARBA" id="ARBA00022989"/>
    </source>
</evidence>
<feature type="domain" description="NADH:quinone oxidoreductase/Mrp antiporter transmembrane" evidence="9">
    <location>
        <begin position="129"/>
        <end position="347"/>
    </location>
</feature>
<feature type="transmembrane region" description="Helical" evidence="7">
    <location>
        <begin position="38"/>
        <end position="59"/>
    </location>
</feature>
<evidence type="ECO:0000313" key="11">
    <source>
        <dbReference type="EMBL" id="PSC03248.1"/>
    </source>
</evidence>
<protein>
    <recommendedName>
        <fullName evidence="7">Probable inorganic carbon transporter subunit DabB</fullName>
    </recommendedName>
</protein>
<feature type="transmembrane region" description="Helical" evidence="7">
    <location>
        <begin position="175"/>
        <end position="193"/>
    </location>
</feature>
<dbReference type="OrthoDB" id="9811798at2"/>
<feature type="transmembrane region" description="Helical" evidence="7">
    <location>
        <begin position="460"/>
        <end position="480"/>
    </location>
</feature>
<comment type="similarity">
    <text evidence="7">Belongs to the inorganic carbon transporter (TC 9.A.2) DabB family.</text>
</comment>
<evidence type="ECO:0000256" key="8">
    <source>
        <dbReference type="RuleBase" id="RU000320"/>
    </source>
</evidence>
<dbReference type="EMBL" id="PVZS01000029">
    <property type="protein sequence ID" value="PSC03248.1"/>
    <property type="molecule type" value="Genomic_DNA"/>
</dbReference>
<dbReference type="InterPro" id="IPR046396">
    <property type="entry name" value="Transporter_DabB"/>
</dbReference>
<reference evidence="12" key="1">
    <citation type="submission" date="2018-03" db="EMBL/GenBank/DDBJ databases">
        <authorList>
            <person name="Sun L."/>
            <person name="Liu H."/>
            <person name="Chen W."/>
            <person name="Huang K."/>
            <person name="Liu W."/>
            <person name="Gao X."/>
        </authorList>
    </citation>
    <scope>NUCLEOTIDE SEQUENCE [LARGE SCALE GENOMIC DNA]</scope>
    <source>
        <strain evidence="12">SH9</strain>
    </source>
</reference>
<dbReference type="NCBIfam" id="NF006029">
    <property type="entry name" value="PRK08168.1"/>
    <property type="match status" value="1"/>
</dbReference>